<keyword evidence="5" id="KW-0540">Nuclease</keyword>
<evidence type="ECO:0000256" key="3">
    <source>
        <dbReference type="ARBA" id="ARBA00022695"/>
    </source>
</evidence>
<evidence type="ECO:0000256" key="2">
    <source>
        <dbReference type="ARBA" id="ARBA00022679"/>
    </source>
</evidence>
<dbReference type="GO" id="GO:0004519">
    <property type="term" value="F:endonuclease activity"/>
    <property type="evidence" value="ECO:0007669"/>
    <property type="project" value="UniProtKB-KW"/>
</dbReference>
<name>A0A2K9LS53_9VIRU</name>
<keyword evidence="6" id="KW-0479">Metal-binding</keyword>
<dbReference type="EMBL" id="KY487827">
    <property type="protein sequence ID" value="AUM61726.1"/>
    <property type="molecule type" value="Genomic_DNA"/>
</dbReference>
<evidence type="ECO:0000256" key="5">
    <source>
        <dbReference type="ARBA" id="ARBA00022722"/>
    </source>
</evidence>
<feature type="region of interest" description="Disordered" evidence="12">
    <location>
        <begin position="96"/>
        <end position="116"/>
    </location>
</feature>
<comment type="subcellular location">
    <subcellularLocation>
        <location evidence="1">Host nucleus</location>
    </subcellularLocation>
</comment>
<evidence type="ECO:0000259" key="13">
    <source>
        <dbReference type="PROSITE" id="PS52020"/>
    </source>
</evidence>
<dbReference type="GO" id="GO:0042025">
    <property type="term" value="C:host cell nucleus"/>
    <property type="evidence" value="ECO:0007669"/>
    <property type="project" value="UniProtKB-SubCell"/>
</dbReference>
<keyword evidence="2" id="KW-0808">Transferase</keyword>
<evidence type="ECO:0000256" key="12">
    <source>
        <dbReference type="SAM" id="MobiDB-lite"/>
    </source>
</evidence>
<dbReference type="GO" id="GO:0000166">
    <property type="term" value="F:nucleotide binding"/>
    <property type="evidence" value="ECO:0007669"/>
    <property type="project" value="UniProtKB-KW"/>
</dbReference>
<feature type="domain" description="CRESS-DNA virus Rep endonuclease" evidence="13">
    <location>
        <begin position="1"/>
        <end position="107"/>
    </location>
</feature>
<evidence type="ECO:0000256" key="10">
    <source>
        <dbReference type="ARBA" id="ARBA00023124"/>
    </source>
</evidence>
<reference evidence="14" key="1">
    <citation type="submission" date="2017-01" db="EMBL/GenBank/DDBJ databases">
        <title>High-throughput sequencing uncovers low homogeneity in the biogeography of single-stranded DNA viruses.</title>
        <authorList>
            <person name="Pearson V.M."/>
            <person name="Rokyta D.R."/>
        </authorList>
    </citation>
    <scope>NUCLEOTIDE SEQUENCE</scope>
</reference>
<sequence>MTSQSYILTLFEDNLINGAWQSYHDAILQDGKVKYIGSQLERCPQSGRIHWQAFVHFERQSKQRGTYFKKFSTKIHFEKCGHLRAAAINYGVKEESRIEGPREDGEKPQPRSKSGPDWDLIKSALLADRKEEIPFELVLRYHLEQRWEGLRAFYTKDHRNPLPMFLPNPWSLILPSKHLGKRRHYWIYSRQPNVGKTTKFAKPLSEGFRCRLLVGETTYLGVESSDECVIFDEYNSQVFKYPTINAMCDGTYTYRRFYRKPIVLKDPLIIVLSNQSIRDLYPIRYDLIEARFIEHEIV</sequence>
<dbReference type="GO" id="GO:0016779">
    <property type="term" value="F:nucleotidyltransferase activity"/>
    <property type="evidence" value="ECO:0007669"/>
    <property type="project" value="UniProtKB-KW"/>
</dbReference>
<dbReference type="GO" id="GO:0003677">
    <property type="term" value="F:DNA binding"/>
    <property type="evidence" value="ECO:0007669"/>
    <property type="project" value="UniProtKB-KW"/>
</dbReference>
<organism evidence="14">
    <name type="scientific">uncultured virus</name>
    <dbReference type="NCBI Taxonomy" id="340016"/>
    <lineage>
        <taxon>Viruses</taxon>
        <taxon>environmental samples</taxon>
    </lineage>
</organism>
<keyword evidence="3" id="KW-0548">Nucleotidyltransferase</keyword>
<evidence type="ECO:0000256" key="6">
    <source>
        <dbReference type="ARBA" id="ARBA00022723"/>
    </source>
</evidence>
<keyword evidence="4" id="KW-0235">DNA replication</keyword>
<accession>A0A2K9LS53</accession>
<keyword evidence="8" id="KW-0255">Endonuclease</keyword>
<evidence type="ECO:0000256" key="11">
    <source>
        <dbReference type="ARBA" id="ARBA00023125"/>
    </source>
</evidence>
<keyword evidence="7" id="KW-0547">Nucleotide-binding</keyword>
<keyword evidence="11" id="KW-0238">DNA-binding</keyword>
<dbReference type="GO" id="GO:0006260">
    <property type="term" value="P:DNA replication"/>
    <property type="evidence" value="ECO:0007669"/>
    <property type="project" value="UniProtKB-KW"/>
</dbReference>
<dbReference type="InterPro" id="IPR049912">
    <property type="entry name" value="CRESS_DNA_REP"/>
</dbReference>
<proteinExistence type="predicted"/>
<dbReference type="Gene3D" id="3.40.1310.20">
    <property type="match status" value="1"/>
</dbReference>
<gene>
    <name evidence="14" type="primary">Rep</name>
</gene>
<evidence type="ECO:0000256" key="7">
    <source>
        <dbReference type="ARBA" id="ARBA00022741"/>
    </source>
</evidence>
<evidence type="ECO:0000256" key="4">
    <source>
        <dbReference type="ARBA" id="ARBA00022705"/>
    </source>
</evidence>
<keyword evidence="10" id="KW-0190">Covalent protein-DNA linkage</keyword>
<evidence type="ECO:0000256" key="9">
    <source>
        <dbReference type="ARBA" id="ARBA00022801"/>
    </source>
</evidence>
<evidence type="ECO:0000313" key="14">
    <source>
        <dbReference type="EMBL" id="AUM61726.1"/>
    </source>
</evidence>
<evidence type="ECO:0000256" key="1">
    <source>
        <dbReference type="ARBA" id="ARBA00004147"/>
    </source>
</evidence>
<dbReference type="GO" id="GO:0046872">
    <property type="term" value="F:metal ion binding"/>
    <property type="evidence" value="ECO:0007669"/>
    <property type="project" value="UniProtKB-KW"/>
</dbReference>
<protein>
    <submittedName>
        <fullName evidence="14">Rep</fullName>
    </submittedName>
</protein>
<evidence type="ECO:0000256" key="8">
    <source>
        <dbReference type="ARBA" id="ARBA00022759"/>
    </source>
</evidence>
<dbReference type="PROSITE" id="PS52020">
    <property type="entry name" value="CRESS_DNA_REP"/>
    <property type="match status" value="1"/>
</dbReference>
<dbReference type="GO" id="GO:0016787">
    <property type="term" value="F:hydrolase activity"/>
    <property type="evidence" value="ECO:0007669"/>
    <property type="project" value="UniProtKB-KW"/>
</dbReference>
<keyword evidence="9" id="KW-0378">Hydrolase</keyword>